<evidence type="ECO:0000256" key="5">
    <source>
        <dbReference type="ARBA" id="ARBA00022825"/>
    </source>
</evidence>
<dbReference type="InterPro" id="IPR050131">
    <property type="entry name" value="Peptidase_S8_subtilisin-like"/>
</dbReference>
<sequence length="786" mass="78723">MRRPAFRCAAALPALSLVGLLAGCGGGDGGVASTPAAPATTPAPAPTATPTPSPTTPPVTLIPAESFRTAEYARSDGPVYHSAIPAWQTGASGKGVTLGIIDTGIDTSNPELAGRIVAASRDVVSSRGLANTDSHGTQVALTAAAARDNSGIMGIAWEADILMARADAVGSCDTSGGCSFSDSAIAAGMDLAVANGAKVINISLGGAGADGRVLRAVANAAAAGVVVVVSAGNGAAANPNAFATSLRQAGAGNVIIAGSVNATGALSSFSNRAGTDASWYLAALGEQVCCVYENGRIKTTVDANGQTFITVLSGTSFAAPQIAGAAALLRQAFPTLTAQQVVDLLLSSATDAGTAGIDSTFGRGILNIASAFAPRGTTSLAGVGTTLLATDTSLVASAAMGDAGQGGAITTTVLDAYQRAYALNLSGMARRAPVAPRLGAALLGQGRAISLANGPVALAFTAGQPGQGGTPVLPWSGPLRLSRDDAGMARVLAGRIVARIAPGLEAAFGLAAGADGLAVGLRGAPQPAFLVATPAADDVGFVRSDLVATALRLGRGRTGLTVAAEGGRVLPSRVGAGQPGDPLREAPRVTRFGATLDRRFGALTGALAASWLSEDRTVLGARLAPGLGGRGADSLFLDLAASWRPGAGWSLSGAWRHGLTRARGGDILLGSSRFASSAWNVDLVRHGLLGRRDSLALRLAQPLRVESGGLDLRLPTAWDYATRSATSTVQRLTLTPTGRELDAELAWSGPLGAGTAGATLYWRRDPGHIRSLPAEQGAALRWSLGF</sequence>
<evidence type="ECO:0000313" key="11">
    <source>
        <dbReference type="Proteomes" id="UP000551327"/>
    </source>
</evidence>
<feature type="chain" id="PRO_5030736408" evidence="8">
    <location>
        <begin position="23"/>
        <end position="786"/>
    </location>
</feature>
<dbReference type="Pfam" id="PF00082">
    <property type="entry name" value="Peptidase_S8"/>
    <property type="match status" value="1"/>
</dbReference>
<evidence type="ECO:0000256" key="8">
    <source>
        <dbReference type="SAM" id="SignalP"/>
    </source>
</evidence>
<dbReference type="RefSeq" id="WP_185680621.1">
    <property type="nucleotide sequence ID" value="NZ_JACLAX010000028.1"/>
</dbReference>
<dbReference type="CDD" id="cd04848">
    <property type="entry name" value="Peptidases_S8_Autotransporter_serine_protease_like"/>
    <property type="match status" value="1"/>
</dbReference>
<keyword evidence="2 6" id="KW-0645">Protease</keyword>
<dbReference type="InterPro" id="IPR036852">
    <property type="entry name" value="Peptidase_S8/S53_dom_sf"/>
</dbReference>
<dbReference type="PANTHER" id="PTHR43806:SF11">
    <property type="entry name" value="CEREVISIN-RELATED"/>
    <property type="match status" value="1"/>
</dbReference>
<feature type="active site" description="Charge relay system" evidence="6">
    <location>
        <position position="316"/>
    </location>
</feature>
<feature type="active site" description="Charge relay system" evidence="6">
    <location>
        <position position="135"/>
    </location>
</feature>
<evidence type="ECO:0000256" key="6">
    <source>
        <dbReference type="PROSITE-ProRule" id="PRU01240"/>
    </source>
</evidence>
<gene>
    <name evidence="10" type="ORF">H7F53_16545</name>
</gene>
<keyword evidence="11" id="KW-1185">Reference proteome</keyword>
<evidence type="ECO:0000256" key="1">
    <source>
        <dbReference type="ARBA" id="ARBA00011073"/>
    </source>
</evidence>
<evidence type="ECO:0000256" key="4">
    <source>
        <dbReference type="ARBA" id="ARBA00022801"/>
    </source>
</evidence>
<feature type="compositionally biased region" description="Pro residues" evidence="7">
    <location>
        <begin position="41"/>
        <end position="57"/>
    </location>
</feature>
<organism evidence="10 11">
    <name type="scientific">Novosphingobium piscinae</name>
    <dbReference type="NCBI Taxonomy" id="1507448"/>
    <lineage>
        <taxon>Bacteria</taxon>
        <taxon>Pseudomonadati</taxon>
        <taxon>Pseudomonadota</taxon>
        <taxon>Alphaproteobacteria</taxon>
        <taxon>Sphingomonadales</taxon>
        <taxon>Sphingomonadaceae</taxon>
        <taxon>Novosphingobium</taxon>
    </lineage>
</organism>
<dbReference type="PROSITE" id="PS00138">
    <property type="entry name" value="SUBTILASE_SER"/>
    <property type="match status" value="1"/>
</dbReference>
<accession>A0A7X1G190</accession>
<dbReference type="InterPro" id="IPR015500">
    <property type="entry name" value="Peptidase_S8_subtilisin-rel"/>
</dbReference>
<evidence type="ECO:0000256" key="2">
    <source>
        <dbReference type="ARBA" id="ARBA00022670"/>
    </source>
</evidence>
<dbReference type="SUPFAM" id="SSF52743">
    <property type="entry name" value="Subtilisin-like"/>
    <property type="match status" value="1"/>
</dbReference>
<comment type="similarity">
    <text evidence="1 6">Belongs to the peptidase S8 family.</text>
</comment>
<evidence type="ECO:0000256" key="3">
    <source>
        <dbReference type="ARBA" id="ARBA00022729"/>
    </source>
</evidence>
<evidence type="ECO:0000256" key="7">
    <source>
        <dbReference type="SAM" id="MobiDB-lite"/>
    </source>
</evidence>
<reference evidence="10 11" key="1">
    <citation type="submission" date="2020-08" db="EMBL/GenBank/DDBJ databases">
        <title>The genome sequence of type strain Novosphingobium piscinae KCTC 42194.</title>
        <authorList>
            <person name="Liu Y."/>
        </authorList>
    </citation>
    <scope>NUCLEOTIDE SEQUENCE [LARGE SCALE GENOMIC DNA]</scope>
    <source>
        <strain evidence="10 11">KCTC 42194</strain>
    </source>
</reference>
<dbReference type="InterPro" id="IPR034061">
    <property type="entry name" value="Peptidases_S8_Autotransporter"/>
</dbReference>
<dbReference type="AlphaFoldDB" id="A0A7X1G190"/>
<comment type="caution">
    <text evidence="10">The sequence shown here is derived from an EMBL/GenBank/DDBJ whole genome shotgun (WGS) entry which is preliminary data.</text>
</comment>
<dbReference type="GO" id="GO:0004252">
    <property type="term" value="F:serine-type endopeptidase activity"/>
    <property type="evidence" value="ECO:0007669"/>
    <property type="project" value="UniProtKB-UniRule"/>
</dbReference>
<dbReference type="PROSITE" id="PS51257">
    <property type="entry name" value="PROKAR_LIPOPROTEIN"/>
    <property type="match status" value="1"/>
</dbReference>
<keyword evidence="5 6" id="KW-0720">Serine protease</keyword>
<evidence type="ECO:0000313" key="10">
    <source>
        <dbReference type="EMBL" id="MBC2670763.1"/>
    </source>
</evidence>
<dbReference type="InterPro" id="IPR023828">
    <property type="entry name" value="Peptidase_S8_Ser-AS"/>
</dbReference>
<dbReference type="PANTHER" id="PTHR43806">
    <property type="entry name" value="PEPTIDASE S8"/>
    <property type="match status" value="1"/>
</dbReference>
<dbReference type="InterPro" id="IPR000209">
    <property type="entry name" value="Peptidase_S8/S53_dom"/>
</dbReference>
<dbReference type="EMBL" id="JACLAX010000028">
    <property type="protein sequence ID" value="MBC2670763.1"/>
    <property type="molecule type" value="Genomic_DNA"/>
</dbReference>
<dbReference type="PRINTS" id="PR00723">
    <property type="entry name" value="SUBTILISIN"/>
</dbReference>
<proteinExistence type="inferred from homology"/>
<protein>
    <submittedName>
        <fullName evidence="10">S8 family serine peptidase</fullName>
    </submittedName>
</protein>
<dbReference type="Gene3D" id="3.40.50.200">
    <property type="entry name" value="Peptidase S8/S53 domain"/>
    <property type="match status" value="1"/>
</dbReference>
<evidence type="ECO:0000259" key="9">
    <source>
        <dbReference type="Pfam" id="PF00082"/>
    </source>
</evidence>
<dbReference type="PROSITE" id="PS51892">
    <property type="entry name" value="SUBTILASE"/>
    <property type="match status" value="1"/>
</dbReference>
<feature type="signal peptide" evidence="8">
    <location>
        <begin position="1"/>
        <end position="22"/>
    </location>
</feature>
<keyword evidence="3 8" id="KW-0732">Signal</keyword>
<dbReference type="Proteomes" id="UP000551327">
    <property type="component" value="Unassembled WGS sequence"/>
</dbReference>
<dbReference type="GO" id="GO:0006508">
    <property type="term" value="P:proteolysis"/>
    <property type="evidence" value="ECO:0007669"/>
    <property type="project" value="UniProtKB-KW"/>
</dbReference>
<feature type="active site" description="Charge relay system" evidence="6">
    <location>
        <position position="102"/>
    </location>
</feature>
<keyword evidence="4 6" id="KW-0378">Hydrolase</keyword>
<feature type="region of interest" description="Disordered" evidence="7">
    <location>
        <begin position="35"/>
        <end position="58"/>
    </location>
</feature>
<feature type="domain" description="Peptidase S8/S53" evidence="9">
    <location>
        <begin position="93"/>
        <end position="364"/>
    </location>
</feature>
<name>A0A7X1G190_9SPHN</name>